<keyword evidence="2" id="KW-1185">Reference proteome</keyword>
<evidence type="ECO:0008006" key="3">
    <source>
        <dbReference type="Google" id="ProtNLM"/>
    </source>
</evidence>
<sequence length="246" mass="27754">MKKLILTIFSLSVLVFSGCVDDDDFDMTTTRYGQRVSFGGGYAQSYAEVSGSRLISLGIAISEDAMKSLPNEMQDVILPLPASVPAMPTKLIMLDYMPEGHEPPGIYDVPHFDFHFYKITNQERLAILPENTEEFNNFPDPAYLPAGYVPAGAVPFMGMHWVDSASPELHGQPFTHTFIYGSYDGKVTFYEPMVALSFFTENVDMTAPIKQPQRWDPPGVYPNFYSIYHDTDKNLYKVELSGFRKR</sequence>
<organism evidence="1 2">
    <name type="scientific">Pontibacter mangrovi</name>
    <dbReference type="NCBI Taxonomy" id="2589816"/>
    <lineage>
        <taxon>Bacteria</taxon>
        <taxon>Pseudomonadati</taxon>
        <taxon>Bacteroidota</taxon>
        <taxon>Cytophagia</taxon>
        <taxon>Cytophagales</taxon>
        <taxon>Hymenobacteraceae</taxon>
        <taxon>Pontibacter</taxon>
    </lineage>
</organism>
<proteinExistence type="predicted"/>
<dbReference type="AlphaFoldDB" id="A0A501VW45"/>
<dbReference type="CDD" id="cd11669">
    <property type="entry name" value="TTHB210-like"/>
    <property type="match status" value="1"/>
</dbReference>
<evidence type="ECO:0000313" key="1">
    <source>
        <dbReference type="EMBL" id="TPE40625.1"/>
    </source>
</evidence>
<accession>A0A501VW45</accession>
<dbReference type="InterPro" id="IPR033786">
    <property type="entry name" value="TTHB210-like"/>
</dbReference>
<dbReference type="PROSITE" id="PS51257">
    <property type="entry name" value="PROKAR_LIPOPROTEIN"/>
    <property type="match status" value="1"/>
</dbReference>
<name>A0A501VW45_9BACT</name>
<evidence type="ECO:0000313" key="2">
    <source>
        <dbReference type="Proteomes" id="UP000316727"/>
    </source>
</evidence>
<dbReference type="Proteomes" id="UP000316727">
    <property type="component" value="Unassembled WGS sequence"/>
</dbReference>
<dbReference type="EMBL" id="VFRQ01000017">
    <property type="protein sequence ID" value="TPE40625.1"/>
    <property type="molecule type" value="Genomic_DNA"/>
</dbReference>
<comment type="caution">
    <text evidence="1">The sequence shown here is derived from an EMBL/GenBank/DDBJ whole genome shotgun (WGS) entry which is preliminary data.</text>
</comment>
<dbReference type="OrthoDB" id="2867208at2"/>
<reference evidence="1 2" key="1">
    <citation type="submission" date="2019-06" db="EMBL/GenBank/DDBJ databases">
        <title>A novel bacterium of genus Pontibacter, isolated from marine sediment.</title>
        <authorList>
            <person name="Huang H."/>
            <person name="Mo K."/>
            <person name="Hu Y."/>
        </authorList>
    </citation>
    <scope>NUCLEOTIDE SEQUENCE [LARGE SCALE GENOMIC DNA]</scope>
    <source>
        <strain evidence="1 2">HB172049</strain>
    </source>
</reference>
<dbReference type="RefSeq" id="WP_140623931.1">
    <property type="nucleotide sequence ID" value="NZ_VFRQ01000017.1"/>
</dbReference>
<protein>
    <recommendedName>
        <fullName evidence="3">DUF5602 domain-containing protein</fullName>
    </recommendedName>
</protein>
<gene>
    <name evidence="1" type="ORF">FJM65_20010</name>
</gene>